<gene>
    <name evidence="18" type="ORF">HH215_33210</name>
</gene>
<dbReference type="GO" id="GO:0005524">
    <property type="term" value="F:ATP binding"/>
    <property type="evidence" value="ECO:0007669"/>
    <property type="project" value="UniProtKB-KW"/>
</dbReference>
<evidence type="ECO:0000313" key="19">
    <source>
        <dbReference type="Proteomes" id="UP000502248"/>
    </source>
</evidence>
<dbReference type="EMBL" id="CP051680">
    <property type="protein sequence ID" value="QJD87565.1"/>
    <property type="molecule type" value="Genomic_DNA"/>
</dbReference>
<dbReference type="UniPathway" id="UPA00148">
    <property type="reaction ID" value="UER00236"/>
</dbReference>
<accession>A0A7Z2VR17</accession>
<evidence type="ECO:0000256" key="15">
    <source>
        <dbReference type="ARBA" id="ARBA00023134"/>
    </source>
</evidence>
<evidence type="ECO:0000256" key="3">
    <source>
        <dbReference type="ARBA" id="ARBA00001522"/>
    </source>
</evidence>
<dbReference type="GO" id="GO:0009236">
    <property type="term" value="P:cobalamin biosynthetic process"/>
    <property type="evidence" value="ECO:0007669"/>
    <property type="project" value="UniProtKB-UniPathway"/>
</dbReference>
<name>A0A7Z2VR17_9BACL</name>
<evidence type="ECO:0000256" key="6">
    <source>
        <dbReference type="ARBA" id="ARBA00005159"/>
    </source>
</evidence>
<evidence type="ECO:0000256" key="5">
    <source>
        <dbReference type="ARBA" id="ARBA00004692"/>
    </source>
</evidence>
<keyword evidence="13" id="KW-0418">Kinase</keyword>
<keyword evidence="15" id="KW-0342">GTP-binding</keyword>
<evidence type="ECO:0000256" key="17">
    <source>
        <dbReference type="ARBA" id="ARBA00030571"/>
    </source>
</evidence>
<dbReference type="RefSeq" id="WP_169283808.1">
    <property type="nucleotide sequence ID" value="NZ_CP051680.1"/>
</dbReference>
<dbReference type="GO" id="GO:0008820">
    <property type="term" value="F:cobinamide phosphate guanylyltransferase activity"/>
    <property type="evidence" value="ECO:0007669"/>
    <property type="project" value="UniProtKB-EC"/>
</dbReference>
<evidence type="ECO:0000256" key="9">
    <source>
        <dbReference type="ARBA" id="ARBA00012523"/>
    </source>
</evidence>
<dbReference type="GO" id="GO:0005525">
    <property type="term" value="F:GTP binding"/>
    <property type="evidence" value="ECO:0007669"/>
    <property type="project" value="UniProtKB-KW"/>
</dbReference>
<evidence type="ECO:0000256" key="1">
    <source>
        <dbReference type="ARBA" id="ARBA00000312"/>
    </source>
</evidence>
<keyword evidence="19" id="KW-1185">Reference proteome</keyword>
<dbReference type="KEGG" id="cheb:HH215_33210"/>
<dbReference type="InterPro" id="IPR027417">
    <property type="entry name" value="P-loop_NTPase"/>
</dbReference>
<comment type="similarity">
    <text evidence="7">Belongs to the CobU/CobP family.</text>
</comment>
<comment type="pathway">
    <text evidence="6">Cofactor biosynthesis; adenosylcobalamin biosynthesis; adenosylcobalamin from cob(II)yrinate a,c-diamide: step 5/7.</text>
</comment>
<evidence type="ECO:0000256" key="10">
    <source>
        <dbReference type="ARBA" id="ARBA00022573"/>
    </source>
</evidence>
<comment type="catalytic activity">
    <reaction evidence="3">
        <text>adenosylcob(III)inamide + GTP = adenosylcob(III)inamide phosphate + GDP + H(+)</text>
        <dbReference type="Rhea" id="RHEA:15765"/>
        <dbReference type="ChEBI" id="CHEBI:2480"/>
        <dbReference type="ChEBI" id="CHEBI:15378"/>
        <dbReference type="ChEBI" id="CHEBI:37565"/>
        <dbReference type="ChEBI" id="CHEBI:58189"/>
        <dbReference type="ChEBI" id="CHEBI:58502"/>
        <dbReference type="EC" id="2.7.1.156"/>
    </reaction>
</comment>
<evidence type="ECO:0000256" key="12">
    <source>
        <dbReference type="ARBA" id="ARBA00022741"/>
    </source>
</evidence>
<comment type="catalytic activity">
    <reaction evidence="1">
        <text>adenosylcob(III)inamide + ATP = adenosylcob(III)inamide phosphate + ADP + H(+)</text>
        <dbReference type="Rhea" id="RHEA:15769"/>
        <dbReference type="ChEBI" id="CHEBI:2480"/>
        <dbReference type="ChEBI" id="CHEBI:15378"/>
        <dbReference type="ChEBI" id="CHEBI:30616"/>
        <dbReference type="ChEBI" id="CHEBI:58502"/>
        <dbReference type="ChEBI" id="CHEBI:456216"/>
        <dbReference type="EC" id="2.7.1.156"/>
    </reaction>
</comment>
<dbReference type="EC" id="2.7.7.62" evidence="9"/>
<evidence type="ECO:0000256" key="8">
    <source>
        <dbReference type="ARBA" id="ARBA00012016"/>
    </source>
</evidence>
<protein>
    <recommendedName>
        <fullName evidence="16">Adenosylcobinamide kinase</fullName>
        <ecNumber evidence="8">2.7.1.156</ecNumber>
        <ecNumber evidence="9">2.7.7.62</ecNumber>
    </recommendedName>
    <alternativeName>
        <fullName evidence="17">Adenosylcobinamide-phosphate guanylyltransferase</fullName>
    </alternativeName>
</protein>
<comment type="function">
    <text evidence="4">Catalyzes ATP-dependent phosphorylation of adenosylcobinamide and addition of GMP to adenosylcobinamide phosphate.</text>
</comment>
<dbReference type="PANTHER" id="PTHR34848">
    <property type="match status" value="1"/>
</dbReference>
<comment type="catalytic activity">
    <reaction evidence="2">
        <text>adenosylcob(III)inamide phosphate + GTP + H(+) = adenosylcob(III)inamide-GDP + diphosphate</text>
        <dbReference type="Rhea" id="RHEA:22712"/>
        <dbReference type="ChEBI" id="CHEBI:15378"/>
        <dbReference type="ChEBI" id="CHEBI:33019"/>
        <dbReference type="ChEBI" id="CHEBI:37565"/>
        <dbReference type="ChEBI" id="CHEBI:58502"/>
        <dbReference type="ChEBI" id="CHEBI:60487"/>
        <dbReference type="EC" id="2.7.7.62"/>
    </reaction>
</comment>
<evidence type="ECO:0000256" key="2">
    <source>
        <dbReference type="ARBA" id="ARBA00000711"/>
    </source>
</evidence>
<evidence type="ECO:0000256" key="13">
    <source>
        <dbReference type="ARBA" id="ARBA00022777"/>
    </source>
</evidence>
<keyword evidence="12" id="KW-0547">Nucleotide-binding</keyword>
<keyword evidence="11" id="KW-0808">Transferase</keyword>
<evidence type="ECO:0000256" key="7">
    <source>
        <dbReference type="ARBA" id="ARBA00007490"/>
    </source>
</evidence>
<keyword evidence="10" id="KW-0169">Cobalamin biosynthesis</keyword>
<keyword evidence="14" id="KW-0067">ATP-binding</keyword>
<dbReference type="Gene3D" id="3.40.50.300">
    <property type="entry name" value="P-loop containing nucleotide triphosphate hydrolases"/>
    <property type="match status" value="1"/>
</dbReference>
<organism evidence="18 19">
    <name type="scientific">Cohnella herbarum</name>
    <dbReference type="NCBI Taxonomy" id="2728023"/>
    <lineage>
        <taxon>Bacteria</taxon>
        <taxon>Bacillati</taxon>
        <taxon>Bacillota</taxon>
        <taxon>Bacilli</taxon>
        <taxon>Bacillales</taxon>
        <taxon>Paenibacillaceae</taxon>
        <taxon>Cohnella</taxon>
    </lineage>
</organism>
<reference evidence="18 19" key="1">
    <citation type="submission" date="2020-04" db="EMBL/GenBank/DDBJ databases">
        <title>Genome sequencing of novel species.</title>
        <authorList>
            <person name="Heo J."/>
            <person name="Kim S.-J."/>
            <person name="Kim J.-S."/>
            <person name="Hong S.-B."/>
            <person name="Kwon S.-W."/>
        </authorList>
    </citation>
    <scope>NUCLEOTIDE SEQUENCE [LARGE SCALE GENOMIC DNA]</scope>
    <source>
        <strain evidence="18 19">MFER-1</strain>
    </source>
</reference>
<dbReference type="Proteomes" id="UP000502248">
    <property type="component" value="Chromosome"/>
</dbReference>
<dbReference type="EC" id="2.7.1.156" evidence="8"/>
<dbReference type="SUPFAM" id="SSF52540">
    <property type="entry name" value="P-loop containing nucleoside triphosphate hydrolases"/>
    <property type="match status" value="1"/>
</dbReference>
<proteinExistence type="inferred from homology"/>
<comment type="pathway">
    <text evidence="5">Cofactor biosynthesis; adenosylcobalamin biosynthesis; adenosylcobalamin from cob(II)yrinate a,c-diamide: step 6/7.</text>
</comment>
<dbReference type="InterPro" id="IPR003203">
    <property type="entry name" value="CobU/CobP"/>
</dbReference>
<evidence type="ECO:0000256" key="11">
    <source>
        <dbReference type="ARBA" id="ARBA00022679"/>
    </source>
</evidence>
<evidence type="ECO:0000256" key="16">
    <source>
        <dbReference type="ARBA" id="ARBA00029570"/>
    </source>
</evidence>
<dbReference type="PANTHER" id="PTHR34848:SF1">
    <property type="entry name" value="BIFUNCTIONAL ADENOSYLCOBALAMIN BIOSYNTHESIS PROTEIN COBU"/>
    <property type="match status" value="1"/>
</dbReference>
<evidence type="ECO:0000256" key="14">
    <source>
        <dbReference type="ARBA" id="ARBA00022840"/>
    </source>
</evidence>
<dbReference type="GO" id="GO:0043752">
    <property type="term" value="F:adenosylcobinamide kinase activity"/>
    <property type="evidence" value="ECO:0007669"/>
    <property type="project" value="UniProtKB-EC"/>
</dbReference>
<evidence type="ECO:0000256" key="4">
    <source>
        <dbReference type="ARBA" id="ARBA00003889"/>
    </source>
</evidence>
<sequence>MLWLITGGIGSGKSAFADELAYVVGREGIRLSCPPFPEMLIEAAIKGTDMDTEMGSDIRPDFPWTRSDADETLAKKLNAINLDSNFYRADRRVVVIDSLSGWLRGVYRRIEAQLPEAEERIEAEWREALEAILAFQGRVIVVTEELSAGLSMNVREQGYAYRLANANRKLMESSEIVYRMTAGMATELKGYRLKRGSKTDENLYPDR</sequence>
<dbReference type="Pfam" id="PF02283">
    <property type="entry name" value="CobU"/>
    <property type="match status" value="1"/>
</dbReference>
<dbReference type="AlphaFoldDB" id="A0A7Z2VR17"/>
<evidence type="ECO:0000313" key="18">
    <source>
        <dbReference type="EMBL" id="QJD87565.1"/>
    </source>
</evidence>